<dbReference type="HOGENOM" id="CLU_2948213_0_0_1"/>
<sequence>MPSYSFPFPFPLYKLSFHQFPAVSLSNPTFVQLTSVSTVGKCKRLARDQFRDEEKSVLTL</sequence>
<feature type="non-terminal residue" evidence="1">
    <location>
        <position position="60"/>
    </location>
</feature>
<reference evidence="2" key="2">
    <citation type="submission" date="2015-01" db="EMBL/GenBank/DDBJ databases">
        <title>Evolutionary Origins and Diversification of the Mycorrhizal Mutualists.</title>
        <authorList>
            <consortium name="DOE Joint Genome Institute"/>
            <consortium name="Mycorrhizal Genomics Consortium"/>
            <person name="Kohler A."/>
            <person name="Kuo A."/>
            <person name="Nagy L.G."/>
            <person name="Floudas D."/>
            <person name="Copeland A."/>
            <person name="Barry K.W."/>
            <person name="Cichocki N."/>
            <person name="Veneault-Fourrey C."/>
            <person name="LaButti K."/>
            <person name="Lindquist E.A."/>
            <person name="Lipzen A."/>
            <person name="Lundell T."/>
            <person name="Morin E."/>
            <person name="Murat C."/>
            <person name="Riley R."/>
            <person name="Ohm R."/>
            <person name="Sun H."/>
            <person name="Tunlid A."/>
            <person name="Henrissat B."/>
            <person name="Grigoriev I.V."/>
            <person name="Hibbett D.S."/>
            <person name="Martin F."/>
        </authorList>
    </citation>
    <scope>NUCLEOTIDE SEQUENCE [LARGE SCALE GENOMIC DNA]</scope>
    <source>
        <strain evidence="2">F 1598</strain>
    </source>
</reference>
<reference evidence="1 2" key="1">
    <citation type="submission" date="2014-04" db="EMBL/GenBank/DDBJ databases">
        <authorList>
            <consortium name="DOE Joint Genome Institute"/>
            <person name="Kuo A."/>
            <person name="Tarkka M."/>
            <person name="Buscot F."/>
            <person name="Kohler A."/>
            <person name="Nagy L.G."/>
            <person name="Floudas D."/>
            <person name="Copeland A."/>
            <person name="Barry K.W."/>
            <person name="Cichocki N."/>
            <person name="Veneault-Fourrey C."/>
            <person name="LaButti K."/>
            <person name="Lindquist E.A."/>
            <person name="Lipzen A."/>
            <person name="Lundell T."/>
            <person name="Morin E."/>
            <person name="Murat C."/>
            <person name="Sun H."/>
            <person name="Tunlid A."/>
            <person name="Henrissat B."/>
            <person name="Grigoriev I.V."/>
            <person name="Hibbett D.S."/>
            <person name="Martin F."/>
            <person name="Nordberg H.P."/>
            <person name="Cantor M.N."/>
            <person name="Hua S.X."/>
        </authorList>
    </citation>
    <scope>NUCLEOTIDE SEQUENCE [LARGE SCALE GENOMIC DNA]</scope>
    <source>
        <strain evidence="1 2">F 1598</strain>
    </source>
</reference>
<gene>
    <name evidence="1" type="ORF">PILCRDRAFT_816136</name>
</gene>
<accession>A0A0C3C941</accession>
<dbReference type="EMBL" id="KN832982">
    <property type="protein sequence ID" value="KIM86207.1"/>
    <property type="molecule type" value="Genomic_DNA"/>
</dbReference>
<evidence type="ECO:0000313" key="2">
    <source>
        <dbReference type="Proteomes" id="UP000054166"/>
    </source>
</evidence>
<evidence type="ECO:0000313" key="1">
    <source>
        <dbReference type="EMBL" id="KIM86207.1"/>
    </source>
</evidence>
<dbReference type="InParanoid" id="A0A0C3C941"/>
<proteinExistence type="predicted"/>
<dbReference type="AlphaFoldDB" id="A0A0C3C941"/>
<organism evidence="1 2">
    <name type="scientific">Piloderma croceum (strain F 1598)</name>
    <dbReference type="NCBI Taxonomy" id="765440"/>
    <lineage>
        <taxon>Eukaryota</taxon>
        <taxon>Fungi</taxon>
        <taxon>Dikarya</taxon>
        <taxon>Basidiomycota</taxon>
        <taxon>Agaricomycotina</taxon>
        <taxon>Agaricomycetes</taxon>
        <taxon>Agaricomycetidae</taxon>
        <taxon>Atheliales</taxon>
        <taxon>Atheliaceae</taxon>
        <taxon>Piloderma</taxon>
    </lineage>
</organism>
<keyword evidence="2" id="KW-1185">Reference proteome</keyword>
<dbReference type="Proteomes" id="UP000054166">
    <property type="component" value="Unassembled WGS sequence"/>
</dbReference>
<protein>
    <submittedName>
        <fullName evidence="1">Uncharacterized protein</fullName>
    </submittedName>
</protein>
<name>A0A0C3C941_PILCF</name>